<dbReference type="GO" id="GO:0005741">
    <property type="term" value="C:mitochondrial outer membrane"/>
    <property type="evidence" value="ECO:0007669"/>
    <property type="project" value="UniProtKB-SubCell"/>
</dbReference>
<reference evidence="4 5" key="1">
    <citation type="journal article" date="2018" name="New Phytol.">
        <title>Phylogenomics of Endogonaceae and evolution of mycorrhizas within Mucoromycota.</title>
        <authorList>
            <person name="Chang Y."/>
            <person name="Desiro A."/>
            <person name="Na H."/>
            <person name="Sandor L."/>
            <person name="Lipzen A."/>
            <person name="Clum A."/>
            <person name="Barry K."/>
            <person name="Grigoriev I.V."/>
            <person name="Martin F.M."/>
            <person name="Stajich J.E."/>
            <person name="Smith M.E."/>
            <person name="Bonito G."/>
            <person name="Spatafora J.W."/>
        </authorList>
    </citation>
    <scope>NUCLEOTIDE SEQUENCE [LARGE SCALE GENOMIC DNA]</scope>
    <source>
        <strain evidence="4 5">AD002</strain>
    </source>
</reference>
<dbReference type="PANTHER" id="PTHR14097:SF7">
    <property type="entry name" value="OXIDOREDUCTASE HTATIP2"/>
    <property type="match status" value="1"/>
</dbReference>
<evidence type="ECO:0000256" key="3">
    <source>
        <dbReference type="SAM" id="MobiDB-lite"/>
    </source>
</evidence>
<comment type="similarity">
    <text evidence="2">Belongs to the FMP52 family.</text>
</comment>
<dbReference type="EMBL" id="RBNJ01006186">
    <property type="protein sequence ID" value="RUS28758.1"/>
    <property type="molecule type" value="Genomic_DNA"/>
</dbReference>
<comment type="subcellular location">
    <subcellularLocation>
        <location evidence="1">Mitochondrion outer membrane</location>
        <topology evidence="1">Peripheral membrane protein</topology>
    </subcellularLocation>
</comment>
<dbReference type="Proteomes" id="UP000274822">
    <property type="component" value="Unassembled WGS sequence"/>
</dbReference>
<dbReference type="PANTHER" id="PTHR14097">
    <property type="entry name" value="OXIDOREDUCTASE HTATIP2"/>
    <property type="match status" value="1"/>
</dbReference>
<sequence length="240" mass="26799">MNINHHHQRPQRRLLLPRHDPRRRRERCSVLPHRSRLRCPVSQDHCARKPSKGRGPAVARTLFVLLVGGELFAKKNSHLLHPQSKGLTEEDLSHSGFTRVTHFRPGFLETEHDRPTPRFIEGIALSIIRGLGLSSLSNPVATVGRAMINVSDGTASFIQYNRNDAGTEIAFVGNGQIKDIGRALGGEKVAETEALAPGNFRDMFLHLAIVDRFLQHMSTTYAGNKCKKFSTKPPIKLVPE</sequence>
<proteinExistence type="inferred from homology"/>
<evidence type="ECO:0000256" key="1">
    <source>
        <dbReference type="ARBA" id="ARBA00004450"/>
    </source>
</evidence>
<accession>A0A433QG08</accession>
<organism evidence="4 5">
    <name type="scientific">Jimgerdemannia flammicorona</name>
    <dbReference type="NCBI Taxonomy" id="994334"/>
    <lineage>
        <taxon>Eukaryota</taxon>
        <taxon>Fungi</taxon>
        <taxon>Fungi incertae sedis</taxon>
        <taxon>Mucoromycota</taxon>
        <taxon>Mucoromycotina</taxon>
        <taxon>Endogonomycetes</taxon>
        <taxon>Endogonales</taxon>
        <taxon>Endogonaceae</taxon>
        <taxon>Jimgerdemannia</taxon>
    </lineage>
</organism>
<name>A0A433QG08_9FUNG</name>
<keyword evidence="5" id="KW-1185">Reference proteome</keyword>
<comment type="caution">
    <text evidence="4">The sequence shown here is derived from an EMBL/GenBank/DDBJ whole genome shotgun (WGS) entry which is preliminary data.</text>
</comment>
<evidence type="ECO:0000313" key="5">
    <source>
        <dbReference type="Proteomes" id="UP000274822"/>
    </source>
</evidence>
<evidence type="ECO:0000256" key="2">
    <source>
        <dbReference type="ARBA" id="ARBA00006617"/>
    </source>
</evidence>
<dbReference type="GO" id="GO:0051170">
    <property type="term" value="P:import into nucleus"/>
    <property type="evidence" value="ECO:0007669"/>
    <property type="project" value="TreeGrafter"/>
</dbReference>
<protein>
    <submittedName>
        <fullName evidence="4">Uncharacterized protein</fullName>
    </submittedName>
</protein>
<dbReference type="InterPro" id="IPR036291">
    <property type="entry name" value="NAD(P)-bd_dom_sf"/>
</dbReference>
<gene>
    <name evidence="4" type="ORF">BC938DRAFT_481483</name>
</gene>
<feature type="region of interest" description="Disordered" evidence="3">
    <location>
        <begin position="1"/>
        <end position="21"/>
    </location>
</feature>
<dbReference type="Gene3D" id="3.40.50.720">
    <property type="entry name" value="NAD(P)-binding Rossmann-like Domain"/>
    <property type="match status" value="1"/>
</dbReference>
<evidence type="ECO:0000313" key="4">
    <source>
        <dbReference type="EMBL" id="RUS28758.1"/>
    </source>
</evidence>
<dbReference type="SUPFAM" id="SSF51735">
    <property type="entry name" value="NAD(P)-binding Rossmann-fold domains"/>
    <property type="match status" value="1"/>
</dbReference>
<dbReference type="AlphaFoldDB" id="A0A433QG08"/>